<name>A0A7J7H991_CAMSI</name>
<proteinExistence type="predicted"/>
<evidence type="ECO:0000313" key="2">
    <source>
        <dbReference type="Proteomes" id="UP000593564"/>
    </source>
</evidence>
<dbReference type="AlphaFoldDB" id="A0A7J7H991"/>
<sequence length="106" mass="12555">MFVEDELNREYRSKRWRICLGSIRNQNIDRNRGDFFGNDGTFRENLFVCFDFQIANRLRMVSKSPQNSFQIRTIEKEHVFHVHRGDLMICSLLHACGVTFRGKIGN</sequence>
<dbReference type="Proteomes" id="UP000593564">
    <property type="component" value="Unassembled WGS sequence"/>
</dbReference>
<reference evidence="2" key="1">
    <citation type="journal article" date="2020" name="Nat. Commun.">
        <title>Genome assembly of wild tea tree DASZ reveals pedigree and selection history of tea varieties.</title>
        <authorList>
            <person name="Zhang W."/>
            <person name="Zhang Y."/>
            <person name="Qiu H."/>
            <person name="Guo Y."/>
            <person name="Wan H."/>
            <person name="Zhang X."/>
            <person name="Scossa F."/>
            <person name="Alseekh S."/>
            <person name="Zhang Q."/>
            <person name="Wang P."/>
            <person name="Xu L."/>
            <person name="Schmidt M.H."/>
            <person name="Jia X."/>
            <person name="Li D."/>
            <person name="Zhu A."/>
            <person name="Guo F."/>
            <person name="Chen W."/>
            <person name="Ni D."/>
            <person name="Usadel B."/>
            <person name="Fernie A.R."/>
            <person name="Wen W."/>
        </authorList>
    </citation>
    <scope>NUCLEOTIDE SEQUENCE [LARGE SCALE GENOMIC DNA]</scope>
    <source>
        <strain evidence="2">cv. G240</strain>
    </source>
</reference>
<accession>A0A7J7H991</accession>
<keyword evidence="2" id="KW-1185">Reference proteome</keyword>
<comment type="caution">
    <text evidence="1">The sequence shown here is derived from an EMBL/GenBank/DDBJ whole genome shotgun (WGS) entry which is preliminary data.</text>
</comment>
<dbReference type="EMBL" id="JACBKZ010000006">
    <property type="protein sequence ID" value="KAF5948414.1"/>
    <property type="molecule type" value="Genomic_DNA"/>
</dbReference>
<protein>
    <submittedName>
        <fullName evidence="1">Uncharacterized protein</fullName>
    </submittedName>
</protein>
<gene>
    <name evidence="1" type="ORF">HYC85_014371</name>
</gene>
<evidence type="ECO:0000313" key="1">
    <source>
        <dbReference type="EMBL" id="KAF5948414.1"/>
    </source>
</evidence>
<organism evidence="1 2">
    <name type="scientific">Camellia sinensis</name>
    <name type="common">Tea plant</name>
    <name type="synonym">Thea sinensis</name>
    <dbReference type="NCBI Taxonomy" id="4442"/>
    <lineage>
        <taxon>Eukaryota</taxon>
        <taxon>Viridiplantae</taxon>
        <taxon>Streptophyta</taxon>
        <taxon>Embryophyta</taxon>
        <taxon>Tracheophyta</taxon>
        <taxon>Spermatophyta</taxon>
        <taxon>Magnoliopsida</taxon>
        <taxon>eudicotyledons</taxon>
        <taxon>Gunneridae</taxon>
        <taxon>Pentapetalae</taxon>
        <taxon>asterids</taxon>
        <taxon>Ericales</taxon>
        <taxon>Theaceae</taxon>
        <taxon>Camellia</taxon>
    </lineage>
</organism>
<reference evidence="1 2" key="2">
    <citation type="submission" date="2020-07" db="EMBL/GenBank/DDBJ databases">
        <title>Genome assembly of wild tea tree DASZ reveals pedigree and selection history of tea varieties.</title>
        <authorList>
            <person name="Zhang W."/>
        </authorList>
    </citation>
    <scope>NUCLEOTIDE SEQUENCE [LARGE SCALE GENOMIC DNA]</scope>
    <source>
        <strain evidence="2">cv. G240</strain>
        <tissue evidence="1">Leaf</tissue>
    </source>
</reference>